<sequence length="106" mass="11524">VKLQTRGDDVWDDCFTLTGVQLPAEPYLGFTAGTGEVHDNHDVVAVRTSLLAKAEEFVNTRKNNTPPPSLSSGGSAIKYILGSVVFVGVIFGFYKMSQKSNNAKRF</sequence>
<feature type="non-terminal residue" evidence="3">
    <location>
        <position position="1"/>
    </location>
</feature>
<dbReference type="PROSITE" id="PS51328">
    <property type="entry name" value="L_LECTIN_LIKE"/>
    <property type="match status" value="1"/>
</dbReference>
<dbReference type="Pfam" id="PF03388">
    <property type="entry name" value="Lectin_leg-like"/>
    <property type="match status" value="1"/>
</dbReference>
<dbReference type="AlphaFoldDB" id="A0A9P6G1G0"/>
<dbReference type="Proteomes" id="UP000780801">
    <property type="component" value="Unassembled WGS sequence"/>
</dbReference>
<name>A0A9P6G1G0_9FUNG</name>
<keyword evidence="1" id="KW-1133">Transmembrane helix</keyword>
<dbReference type="Gene3D" id="2.60.120.200">
    <property type="match status" value="1"/>
</dbReference>
<dbReference type="GO" id="GO:0016020">
    <property type="term" value="C:membrane"/>
    <property type="evidence" value="ECO:0007669"/>
    <property type="project" value="InterPro"/>
</dbReference>
<dbReference type="OrthoDB" id="270293at2759"/>
<keyword evidence="4" id="KW-1185">Reference proteome</keyword>
<reference evidence="3" key="1">
    <citation type="journal article" date="2020" name="Fungal Divers.">
        <title>Resolving the Mortierellaceae phylogeny through synthesis of multi-gene phylogenetics and phylogenomics.</title>
        <authorList>
            <person name="Vandepol N."/>
            <person name="Liber J."/>
            <person name="Desiro A."/>
            <person name="Na H."/>
            <person name="Kennedy M."/>
            <person name="Barry K."/>
            <person name="Grigoriev I.V."/>
            <person name="Miller A.N."/>
            <person name="O'Donnell K."/>
            <person name="Stajich J.E."/>
            <person name="Bonito G."/>
        </authorList>
    </citation>
    <scope>NUCLEOTIDE SEQUENCE</scope>
    <source>
        <strain evidence="3">KOD1015</strain>
    </source>
</reference>
<dbReference type="InterPro" id="IPR013320">
    <property type="entry name" value="ConA-like_dom_sf"/>
</dbReference>
<evidence type="ECO:0000313" key="3">
    <source>
        <dbReference type="EMBL" id="KAF9585493.1"/>
    </source>
</evidence>
<proteinExistence type="predicted"/>
<gene>
    <name evidence="3" type="ORF">BGW38_002127</name>
</gene>
<accession>A0A9P6G1G0</accession>
<keyword evidence="1" id="KW-0472">Membrane</keyword>
<dbReference type="InterPro" id="IPR005052">
    <property type="entry name" value="Lectin_leg"/>
</dbReference>
<organism evidence="3 4">
    <name type="scientific">Lunasporangiospora selenospora</name>
    <dbReference type="NCBI Taxonomy" id="979761"/>
    <lineage>
        <taxon>Eukaryota</taxon>
        <taxon>Fungi</taxon>
        <taxon>Fungi incertae sedis</taxon>
        <taxon>Mucoromycota</taxon>
        <taxon>Mortierellomycotina</taxon>
        <taxon>Mortierellomycetes</taxon>
        <taxon>Mortierellales</taxon>
        <taxon>Mortierellaceae</taxon>
        <taxon>Lunasporangiospora</taxon>
    </lineage>
</organism>
<keyword evidence="1" id="KW-0812">Transmembrane</keyword>
<dbReference type="EMBL" id="JAABOA010000172">
    <property type="protein sequence ID" value="KAF9585493.1"/>
    <property type="molecule type" value="Genomic_DNA"/>
</dbReference>
<evidence type="ECO:0000256" key="1">
    <source>
        <dbReference type="SAM" id="Phobius"/>
    </source>
</evidence>
<feature type="domain" description="L-type lectin-like" evidence="2">
    <location>
        <begin position="1"/>
        <end position="51"/>
    </location>
</feature>
<comment type="caution">
    <text evidence="3">The sequence shown here is derived from an EMBL/GenBank/DDBJ whole genome shotgun (WGS) entry which is preliminary data.</text>
</comment>
<protein>
    <recommendedName>
        <fullName evidence="2">L-type lectin-like domain-containing protein</fullName>
    </recommendedName>
</protein>
<evidence type="ECO:0000259" key="2">
    <source>
        <dbReference type="PROSITE" id="PS51328"/>
    </source>
</evidence>
<feature type="transmembrane region" description="Helical" evidence="1">
    <location>
        <begin position="76"/>
        <end position="94"/>
    </location>
</feature>
<evidence type="ECO:0000313" key="4">
    <source>
        <dbReference type="Proteomes" id="UP000780801"/>
    </source>
</evidence>
<dbReference type="SUPFAM" id="SSF49899">
    <property type="entry name" value="Concanavalin A-like lectins/glucanases"/>
    <property type="match status" value="1"/>
</dbReference>